<sequence length="241" mass="27777">MADLRIPSVQHLARNWRSNPILIARMLVRLAENPPIFNYNPLFGAVRDLLVLGVPYEQVVEGIKKIKRADVRENLLGVLPLIRDHFAGVTPDFFQAIERRYYPVGRGLMVPFEPPMIYGVGGQLYFPWFSFWRQNPLADERLSLFAAIVDDVMMQDPDLDSARFEILDFSCLGPKQPRVLRVIDAREIPRIREGRKTEMLEAFAEGYFLAVETLKGQPKASRDERDSNESGRDEDQLRLFD</sequence>
<gene>
    <name evidence="2" type="ORF">ABIG07_002168</name>
</gene>
<organism evidence="2 3">
    <name type="scientific">Bradyrhizobium ottawaense</name>
    <dbReference type="NCBI Taxonomy" id="931866"/>
    <lineage>
        <taxon>Bacteria</taxon>
        <taxon>Pseudomonadati</taxon>
        <taxon>Pseudomonadota</taxon>
        <taxon>Alphaproteobacteria</taxon>
        <taxon>Hyphomicrobiales</taxon>
        <taxon>Nitrobacteraceae</taxon>
        <taxon>Bradyrhizobium</taxon>
    </lineage>
</organism>
<protein>
    <submittedName>
        <fullName evidence="2">Uncharacterized protein</fullName>
    </submittedName>
</protein>
<dbReference type="EMBL" id="JBGBZJ010000003">
    <property type="protein sequence ID" value="MEY9453220.1"/>
    <property type="molecule type" value="Genomic_DNA"/>
</dbReference>
<keyword evidence="3" id="KW-1185">Reference proteome</keyword>
<evidence type="ECO:0000313" key="3">
    <source>
        <dbReference type="Proteomes" id="UP001565369"/>
    </source>
</evidence>
<evidence type="ECO:0000313" key="2">
    <source>
        <dbReference type="EMBL" id="MEY9453220.1"/>
    </source>
</evidence>
<comment type="caution">
    <text evidence="2">The sequence shown here is derived from an EMBL/GenBank/DDBJ whole genome shotgun (WGS) entry which is preliminary data.</text>
</comment>
<feature type="compositionally biased region" description="Basic and acidic residues" evidence="1">
    <location>
        <begin position="220"/>
        <end position="241"/>
    </location>
</feature>
<name>A0ABV4FNP2_9BRAD</name>
<feature type="region of interest" description="Disordered" evidence="1">
    <location>
        <begin position="216"/>
        <end position="241"/>
    </location>
</feature>
<evidence type="ECO:0000256" key="1">
    <source>
        <dbReference type="SAM" id="MobiDB-lite"/>
    </source>
</evidence>
<reference evidence="2 3" key="1">
    <citation type="submission" date="2024-07" db="EMBL/GenBank/DDBJ databases">
        <title>Genomic Encyclopedia of Type Strains, Phase V (KMG-V): Genome sequencing to study the core and pangenomes of soil and plant-associated prokaryotes.</title>
        <authorList>
            <person name="Whitman W."/>
        </authorList>
    </citation>
    <scope>NUCLEOTIDE SEQUENCE [LARGE SCALE GENOMIC DNA]</scope>
    <source>
        <strain evidence="2 3">USDA 152</strain>
    </source>
</reference>
<dbReference type="RefSeq" id="WP_028141844.1">
    <property type="nucleotide sequence ID" value="NZ_AXAF01000013.1"/>
</dbReference>
<dbReference type="Proteomes" id="UP001565369">
    <property type="component" value="Unassembled WGS sequence"/>
</dbReference>
<accession>A0ABV4FNP2</accession>
<proteinExistence type="predicted"/>